<name>A0A6U9ZCX2_9STRA</name>
<evidence type="ECO:0000256" key="5">
    <source>
        <dbReference type="ARBA" id="ARBA00023172"/>
    </source>
</evidence>
<dbReference type="InterPro" id="IPR020587">
    <property type="entry name" value="RecA_monomer-monomer_interface"/>
</dbReference>
<evidence type="ECO:0000256" key="4">
    <source>
        <dbReference type="ARBA" id="ARBA00023125"/>
    </source>
</evidence>
<feature type="domain" description="RecA family profile 1" evidence="10">
    <location>
        <begin position="115"/>
        <end position="274"/>
    </location>
</feature>
<dbReference type="EMBL" id="HBIX01016690">
    <property type="protein sequence ID" value="CAE0719304.1"/>
    <property type="molecule type" value="Transcribed_RNA"/>
</dbReference>
<evidence type="ECO:0000256" key="1">
    <source>
        <dbReference type="ARBA" id="ARBA00009391"/>
    </source>
</evidence>
<evidence type="ECO:0000313" key="12">
    <source>
        <dbReference type="EMBL" id="CAE0719304.1"/>
    </source>
</evidence>
<feature type="chain" id="PRO_5036192500" description="Recombinase A" evidence="9">
    <location>
        <begin position="24"/>
        <end position="440"/>
    </location>
</feature>
<dbReference type="Pfam" id="PF00154">
    <property type="entry name" value="RecA_N"/>
    <property type="match status" value="1"/>
</dbReference>
<feature type="region of interest" description="Disordered" evidence="8">
    <location>
        <begin position="59"/>
        <end position="84"/>
    </location>
</feature>
<dbReference type="NCBIfam" id="TIGR02012">
    <property type="entry name" value="tigrfam_recA"/>
    <property type="match status" value="1"/>
</dbReference>
<keyword evidence="4 7" id="KW-0238">DNA-binding</keyword>
<keyword evidence="2 6" id="KW-0547">Nucleotide-binding</keyword>
<dbReference type="SUPFAM" id="SSF52540">
    <property type="entry name" value="P-loop containing nucleoside triphosphate hydrolases"/>
    <property type="match status" value="1"/>
</dbReference>
<dbReference type="PROSITE" id="PS50162">
    <property type="entry name" value="RECA_2"/>
    <property type="match status" value="1"/>
</dbReference>
<gene>
    <name evidence="12" type="ORF">PAUS00366_LOCUS12058</name>
    <name evidence="13" type="ORF">PAUS00366_LOCUS12059</name>
</gene>
<feature type="signal peptide" evidence="9">
    <location>
        <begin position="1"/>
        <end position="23"/>
    </location>
</feature>
<keyword evidence="5 7" id="KW-0233">DNA recombination</keyword>
<dbReference type="GO" id="GO:0003697">
    <property type="term" value="F:single-stranded DNA binding"/>
    <property type="evidence" value="ECO:0007669"/>
    <property type="project" value="InterPro"/>
</dbReference>
<dbReference type="PROSITE" id="PS00321">
    <property type="entry name" value="RECA_1"/>
    <property type="match status" value="1"/>
</dbReference>
<evidence type="ECO:0000256" key="6">
    <source>
        <dbReference type="RuleBase" id="RU003422"/>
    </source>
</evidence>
<keyword evidence="9" id="KW-0732">Signal</keyword>
<dbReference type="InterPro" id="IPR027417">
    <property type="entry name" value="P-loop_NTPase"/>
</dbReference>
<evidence type="ECO:0000256" key="9">
    <source>
        <dbReference type="SAM" id="SignalP"/>
    </source>
</evidence>
<evidence type="ECO:0000256" key="2">
    <source>
        <dbReference type="ARBA" id="ARBA00022741"/>
    </source>
</evidence>
<reference evidence="12" key="1">
    <citation type="submission" date="2021-01" db="EMBL/GenBank/DDBJ databases">
        <authorList>
            <person name="Corre E."/>
            <person name="Pelletier E."/>
            <person name="Niang G."/>
            <person name="Scheremetjew M."/>
            <person name="Finn R."/>
            <person name="Kale V."/>
            <person name="Holt S."/>
            <person name="Cochrane G."/>
            <person name="Meng A."/>
            <person name="Brown T."/>
            <person name="Cohen L."/>
        </authorList>
    </citation>
    <scope>NUCLEOTIDE SEQUENCE</scope>
    <source>
        <strain evidence="12">10249 10 AB</strain>
    </source>
</reference>
<keyword evidence="3 6" id="KW-0067">ATP-binding</keyword>
<evidence type="ECO:0000313" key="13">
    <source>
        <dbReference type="EMBL" id="CAE0719305.1"/>
    </source>
</evidence>
<dbReference type="EMBL" id="HBIX01016693">
    <property type="protein sequence ID" value="CAE0719305.1"/>
    <property type="molecule type" value="Transcribed_RNA"/>
</dbReference>
<protein>
    <recommendedName>
        <fullName evidence="14">Recombinase A</fullName>
    </recommendedName>
</protein>
<dbReference type="CDD" id="cd00983">
    <property type="entry name" value="RecA"/>
    <property type="match status" value="1"/>
</dbReference>
<evidence type="ECO:0000256" key="7">
    <source>
        <dbReference type="RuleBase" id="RU004527"/>
    </source>
</evidence>
<accession>A0A6U9ZCX2</accession>
<dbReference type="InterPro" id="IPR020584">
    <property type="entry name" value="DNA_recomb/repair_RecA_CS"/>
</dbReference>
<evidence type="ECO:0008006" key="14">
    <source>
        <dbReference type="Google" id="ProtNLM"/>
    </source>
</evidence>
<dbReference type="HAMAP" id="MF_00268">
    <property type="entry name" value="RecA"/>
    <property type="match status" value="1"/>
</dbReference>
<dbReference type="FunFam" id="3.40.50.300:FF:000087">
    <property type="entry name" value="Recombinase RecA"/>
    <property type="match status" value="1"/>
</dbReference>
<dbReference type="InterPro" id="IPR049428">
    <property type="entry name" value="RecA-like_N"/>
</dbReference>
<dbReference type="SUPFAM" id="SSF54752">
    <property type="entry name" value="RecA protein, C-terminal domain"/>
    <property type="match status" value="1"/>
</dbReference>
<dbReference type="PROSITE" id="PS50163">
    <property type="entry name" value="RECA_3"/>
    <property type="match status" value="1"/>
</dbReference>
<dbReference type="InterPro" id="IPR013765">
    <property type="entry name" value="DNA_recomb/repair_RecA"/>
</dbReference>
<dbReference type="InterPro" id="IPR003593">
    <property type="entry name" value="AAA+_ATPase"/>
</dbReference>
<dbReference type="AlphaFoldDB" id="A0A6U9ZCX2"/>
<sequence length="440" mass="46983">MKFSLVFLSNLLLLSSGTNLASAFVVPNNVGQRHQHSVGSSRFPLLEKRNSLLLNARKKATKDIDGDEDDSSDASNKNSEMAPAKRAALQGVLSQIERSYGRGSVVRLGDANHMAIDSTSTGSLTLDAALGGGGFPKGRVVEIYGPESSGKTTLALHGIAECQKNGGTAAFVDAEHALDPVYAEALGIDVDDLLVSQPDCGEMALDIVDKLVRSSAVDMIVVDSVAALVPRAELEGDMSDTQIGLQARLMSKAMRKITGSLALSQCTVIFLNQLRSKVGVIYGSPEVTSGGNALKFYSSVRLDTRRKEILPDNAGIRVKVKVVKNKVAAPFKAVMLDILFGSGIDSEGCMLDAALDLNVIERRGSWYAYQGDNLAQGRLNTLEYLKSNDDLYKTIEENVRTALANFGRDESDDGDVDQGDEIMDSGDVTGAVEIVAEGFD</sequence>
<dbReference type="InterPro" id="IPR049261">
    <property type="entry name" value="RecA-like_C"/>
</dbReference>
<dbReference type="GO" id="GO:0006281">
    <property type="term" value="P:DNA repair"/>
    <property type="evidence" value="ECO:0007669"/>
    <property type="project" value="InterPro"/>
</dbReference>
<evidence type="ECO:0000256" key="3">
    <source>
        <dbReference type="ARBA" id="ARBA00022840"/>
    </source>
</evidence>
<dbReference type="SMART" id="SM00382">
    <property type="entry name" value="AAA"/>
    <property type="match status" value="1"/>
</dbReference>
<dbReference type="PRINTS" id="PR00142">
    <property type="entry name" value="RECA"/>
</dbReference>
<dbReference type="Pfam" id="PF21096">
    <property type="entry name" value="RecA_C"/>
    <property type="match status" value="1"/>
</dbReference>
<dbReference type="InterPro" id="IPR023400">
    <property type="entry name" value="RecA_C_sf"/>
</dbReference>
<proteinExistence type="inferred from homology"/>
<comment type="similarity">
    <text evidence="1 6">Belongs to the RecA family.</text>
</comment>
<dbReference type="InterPro" id="IPR020588">
    <property type="entry name" value="RecA_ATP-bd"/>
</dbReference>
<dbReference type="GO" id="GO:0005524">
    <property type="term" value="F:ATP binding"/>
    <property type="evidence" value="ECO:0007669"/>
    <property type="project" value="UniProtKB-KW"/>
</dbReference>
<keyword evidence="7" id="KW-0227">DNA damage</keyword>
<dbReference type="GO" id="GO:0006310">
    <property type="term" value="P:DNA recombination"/>
    <property type="evidence" value="ECO:0007669"/>
    <property type="project" value="UniProtKB-KW"/>
</dbReference>
<feature type="domain" description="RecA family profile 2" evidence="11">
    <location>
        <begin position="279"/>
        <end position="349"/>
    </location>
</feature>
<dbReference type="PANTHER" id="PTHR45900:SF1">
    <property type="entry name" value="MITOCHONDRIAL DNA REPAIR PROTEIN RECA HOMOLOG-RELATED"/>
    <property type="match status" value="1"/>
</dbReference>
<evidence type="ECO:0000256" key="8">
    <source>
        <dbReference type="SAM" id="MobiDB-lite"/>
    </source>
</evidence>
<organism evidence="12">
    <name type="scientific">Pseudo-nitzschia australis</name>
    <dbReference type="NCBI Taxonomy" id="44445"/>
    <lineage>
        <taxon>Eukaryota</taxon>
        <taxon>Sar</taxon>
        <taxon>Stramenopiles</taxon>
        <taxon>Ochrophyta</taxon>
        <taxon>Bacillariophyta</taxon>
        <taxon>Bacillariophyceae</taxon>
        <taxon>Bacillariophycidae</taxon>
        <taxon>Bacillariales</taxon>
        <taxon>Bacillariaceae</taxon>
        <taxon>Pseudo-nitzschia</taxon>
    </lineage>
</organism>
<evidence type="ECO:0000259" key="10">
    <source>
        <dbReference type="PROSITE" id="PS50162"/>
    </source>
</evidence>
<dbReference type="GO" id="GO:0140664">
    <property type="term" value="F:ATP-dependent DNA damage sensor activity"/>
    <property type="evidence" value="ECO:0007669"/>
    <property type="project" value="InterPro"/>
</dbReference>
<evidence type="ECO:0000259" key="11">
    <source>
        <dbReference type="PROSITE" id="PS50163"/>
    </source>
</evidence>
<dbReference type="Gene3D" id="3.40.50.300">
    <property type="entry name" value="P-loop containing nucleotide triphosphate hydrolases"/>
    <property type="match status" value="1"/>
</dbReference>
<dbReference type="PANTHER" id="PTHR45900">
    <property type="entry name" value="RECA"/>
    <property type="match status" value="1"/>
</dbReference>